<evidence type="ECO:0000259" key="15">
    <source>
        <dbReference type="PROSITE" id="PS50902"/>
    </source>
</evidence>
<reference evidence="18" key="1">
    <citation type="submission" date="2022-10" db="EMBL/GenBank/DDBJ databases">
        <title>Novel sulphate-reducing endosymbionts in the free-living metamonad Anaeramoeba.</title>
        <authorList>
            <person name="Jerlstrom-Hultqvist J."/>
            <person name="Cepicka I."/>
            <person name="Gallot-Lavallee L."/>
            <person name="Salas-Leiva D."/>
            <person name="Curtis B.A."/>
            <person name="Zahonova K."/>
            <person name="Pipaliya S."/>
            <person name="Dacks J."/>
            <person name="Roger A.J."/>
        </authorList>
    </citation>
    <scope>NUCLEOTIDE SEQUENCE</scope>
    <source>
        <strain evidence="18">BMAN</strain>
    </source>
</reference>
<evidence type="ECO:0000259" key="16">
    <source>
        <dbReference type="PROSITE" id="PS51384"/>
    </source>
</evidence>
<evidence type="ECO:0000256" key="14">
    <source>
        <dbReference type="ARBA" id="ARBA00025368"/>
    </source>
</evidence>
<dbReference type="InterPro" id="IPR023173">
    <property type="entry name" value="NADPH_Cyt_P450_Rdtase_alpha"/>
</dbReference>
<dbReference type="InterPro" id="IPR017927">
    <property type="entry name" value="FAD-bd_FR_type"/>
</dbReference>
<comment type="similarity">
    <text evidence="4">Belongs to the TYW1 family.</text>
</comment>
<evidence type="ECO:0000256" key="11">
    <source>
        <dbReference type="ARBA" id="ARBA00023002"/>
    </source>
</evidence>
<evidence type="ECO:0000256" key="10">
    <source>
        <dbReference type="ARBA" id="ARBA00022857"/>
    </source>
</evidence>
<dbReference type="PRINTS" id="PR00371">
    <property type="entry name" value="FPNCR"/>
</dbReference>
<comment type="pathway">
    <text evidence="3">tRNA modification; wybutosine-tRNA(Phe) biosynthesis.</text>
</comment>
<evidence type="ECO:0000259" key="17">
    <source>
        <dbReference type="PROSITE" id="PS51918"/>
    </source>
</evidence>
<dbReference type="PROSITE" id="PS50902">
    <property type="entry name" value="FLAVODOXIN_LIKE"/>
    <property type="match status" value="1"/>
</dbReference>
<organism evidence="18 19">
    <name type="scientific">Anaeramoeba ignava</name>
    <name type="common">Anaerobic marine amoeba</name>
    <dbReference type="NCBI Taxonomy" id="1746090"/>
    <lineage>
        <taxon>Eukaryota</taxon>
        <taxon>Metamonada</taxon>
        <taxon>Anaeramoebidae</taxon>
        <taxon>Anaeramoeba</taxon>
    </lineage>
</organism>
<keyword evidence="7" id="KW-0949">S-adenosyl-L-methionine</keyword>
<evidence type="ECO:0000313" key="19">
    <source>
        <dbReference type="Proteomes" id="UP001149090"/>
    </source>
</evidence>
<evidence type="ECO:0000313" key="18">
    <source>
        <dbReference type="EMBL" id="KAJ5079341.1"/>
    </source>
</evidence>
<dbReference type="GO" id="GO:0005829">
    <property type="term" value="C:cytosol"/>
    <property type="evidence" value="ECO:0007669"/>
    <property type="project" value="TreeGrafter"/>
</dbReference>
<dbReference type="InterPro" id="IPR058240">
    <property type="entry name" value="rSAM_sf"/>
</dbReference>
<accession>A0A9Q0LSZ7</accession>
<keyword evidence="11" id="KW-0560">Oxidoreductase</keyword>
<dbReference type="PRINTS" id="PR00369">
    <property type="entry name" value="FLAVODOXIN"/>
</dbReference>
<keyword evidence="19" id="KW-1185">Reference proteome</keyword>
<dbReference type="Pfam" id="PF00258">
    <property type="entry name" value="Flavodoxin_1"/>
    <property type="match status" value="1"/>
</dbReference>
<dbReference type="EMBL" id="JAPDFW010000033">
    <property type="protein sequence ID" value="KAJ5079341.1"/>
    <property type="molecule type" value="Genomic_DNA"/>
</dbReference>
<dbReference type="Pfam" id="PF00667">
    <property type="entry name" value="FAD_binding_1"/>
    <property type="match status" value="1"/>
</dbReference>
<evidence type="ECO:0000256" key="12">
    <source>
        <dbReference type="ARBA" id="ARBA00023004"/>
    </source>
</evidence>
<dbReference type="CDD" id="cd01335">
    <property type="entry name" value="Radical_SAM"/>
    <property type="match status" value="1"/>
</dbReference>
<keyword evidence="8" id="KW-0479">Metal-binding</keyword>
<dbReference type="GO" id="GO:0003958">
    <property type="term" value="F:NADPH-hemoprotein reductase activity"/>
    <property type="evidence" value="ECO:0007669"/>
    <property type="project" value="TreeGrafter"/>
</dbReference>
<evidence type="ECO:0000256" key="6">
    <source>
        <dbReference type="ARBA" id="ARBA00022643"/>
    </source>
</evidence>
<dbReference type="SUPFAM" id="SSF52343">
    <property type="entry name" value="Ferredoxin reductase-like, C-terminal NADP-linked domain"/>
    <property type="match status" value="1"/>
</dbReference>
<dbReference type="PANTHER" id="PTHR19384">
    <property type="entry name" value="NITRIC OXIDE SYNTHASE-RELATED"/>
    <property type="match status" value="1"/>
</dbReference>
<dbReference type="GO" id="GO:0050660">
    <property type="term" value="F:flavin adenine dinucleotide binding"/>
    <property type="evidence" value="ECO:0007669"/>
    <property type="project" value="TreeGrafter"/>
</dbReference>
<evidence type="ECO:0000256" key="8">
    <source>
        <dbReference type="ARBA" id="ARBA00022723"/>
    </source>
</evidence>
<comment type="cofactor">
    <cofactor evidence="1">
        <name>FMN</name>
        <dbReference type="ChEBI" id="CHEBI:58210"/>
    </cofactor>
</comment>
<dbReference type="InterPro" id="IPR001094">
    <property type="entry name" value="Flavdoxin-like"/>
</dbReference>
<gene>
    <name evidence="18" type="ORF">M0811_04362</name>
</gene>
<dbReference type="OrthoDB" id="1856718at2759"/>
<dbReference type="InterPro" id="IPR017938">
    <property type="entry name" value="Riboflavin_synthase-like_b-brl"/>
</dbReference>
<comment type="cofactor">
    <cofactor evidence="2">
        <name>FAD</name>
        <dbReference type="ChEBI" id="CHEBI:57692"/>
    </cofactor>
</comment>
<dbReference type="PROSITE" id="PS51384">
    <property type="entry name" value="FAD_FR"/>
    <property type="match status" value="1"/>
</dbReference>
<evidence type="ECO:0000256" key="7">
    <source>
        <dbReference type="ARBA" id="ARBA00022691"/>
    </source>
</evidence>
<name>A0A9Q0LSZ7_ANAIG</name>
<dbReference type="InterPro" id="IPR029039">
    <property type="entry name" value="Flavoprotein-like_sf"/>
</dbReference>
<dbReference type="InterPro" id="IPR008254">
    <property type="entry name" value="Flavodoxin/NO_synth"/>
</dbReference>
<dbReference type="InterPro" id="IPR039261">
    <property type="entry name" value="FNR_nucleotide-bd"/>
</dbReference>
<evidence type="ECO:0000256" key="2">
    <source>
        <dbReference type="ARBA" id="ARBA00001974"/>
    </source>
</evidence>
<evidence type="ECO:0000256" key="5">
    <source>
        <dbReference type="ARBA" id="ARBA00022630"/>
    </source>
</evidence>
<dbReference type="Proteomes" id="UP001149090">
    <property type="component" value="Unassembled WGS sequence"/>
</dbReference>
<keyword evidence="5" id="KW-0285">Flavoprotein</keyword>
<dbReference type="InterPro" id="IPR003097">
    <property type="entry name" value="CysJ-like_FAD-binding"/>
</dbReference>
<dbReference type="AlphaFoldDB" id="A0A9Q0LSZ7"/>
<protein>
    <submittedName>
        <fullName evidence="18">Flavodoxin family protein</fullName>
    </submittedName>
</protein>
<comment type="caution">
    <text evidence="18">The sequence shown here is derived from an EMBL/GenBank/DDBJ whole genome shotgun (WGS) entry which is preliminary data.</text>
</comment>
<dbReference type="InterPro" id="IPR001433">
    <property type="entry name" value="OxRdtase_FAD/NAD-bd"/>
</dbReference>
<dbReference type="InterPro" id="IPR013785">
    <property type="entry name" value="Aldolase_TIM"/>
</dbReference>
<proteinExistence type="inferred from homology"/>
<feature type="domain" description="Flavodoxin-like" evidence="15">
    <location>
        <begin position="386"/>
        <end position="537"/>
    </location>
</feature>
<dbReference type="Pfam" id="PF04055">
    <property type="entry name" value="Radical_SAM"/>
    <property type="match status" value="1"/>
</dbReference>
<dbReference type="SUPFAM" id="SSF102114">
    <property type="entry name" value="Radical SAM enzymes"/>
    <property type="match status" value="1"/>
</dbReference>
<dbReference type="GO" id="GO:0051536">
    <property type="term" value="F:iron-sulfur cluster binding"/>
    <property type="evidence" value="ECO:0007669"/>
    <property type="project" value="UniProtKB-KW"/>
</dbReference>
<keyword evidence="13" id="KW-0411">Iron-sulfur</keyword>
<dbReference type="GO" id="GO:0010181">
    <property type="term" value="F:FMN binding"/>
    <property type="evidence" value="ECO:0007669"/>
    <property type="project" value="InterPro"/>
</dbReference>
<dbReference type="Gene3D" id="3.20.20.70">
    <property type="entry name" value="Aldolase class I"/>
    <property type="match status" value="1"/>
</dbReference>
<keyword evidence="9" id="KW-0274">FAD</keyword>
<keyword evidence="6" id="KW-0288">FMN</keyword>
<comment type="function">
    <text evidence="14">Probable component of the wybutosine biosynthesis pathway. Wybutosine is a hyper modified guanosine with a tricyclic base found at the 3'-position adjacent to the anticodon of eukaryotic phenylalanine tRNA. Catalyzes the condensation of N-methylguanine with 2 carbon atoms from pyruvate to form the tricyclic 4-demethylwyosine, an intermediate in wybutosine biosynthesis.</text>
</comment>
<dbReference type="SFLD" id="SFLDS00029">
    <property type="entry name" value="Radical_SAM"/>
    <property type="match status" value="1"/>
</dbReference>
<evidence type="ECO:0000256" key="3">
    <source>
        <dbReference type="ARBA" id="ARBA00004797"/>
    </source>
</evidence>
<feature type="domain" description="FAD-binding FR-type" evidence="16">
    <location>
        <begin position="592"/>
        <end position="813"/>
    </location>
</feature>
<evidence type="ECO:0000256" key="13">
    <source>
        <dbReference type="ARBA" id="ARBA00023014"/>
    </source>
</evidence>
<keyword evidence="12" id="KW-0408">Iron</keyword>
<dbReference type="InterPro" id="IPR007197">
    <property type="entry name" value="rSAM"/>
</dbReference>
<dbReference type="Gene3D" id="3.40.50.80">
    <property type="entry name" value="Nucleotide-binding domain of ferredoxin-NADP reductase (FNR) module"/>
    <property type="match status" value="1"/>
</dbReference>
<evidence type="ECO:0000256" key="1">
    <source>
        <dbReference type="ARBA" id="ARBA00001917"/>
    </source>
</evidence>
<feature type="domain" description="Radical SAM core" evidence="17">
    <location>
        <begin position="66"/>
        <end position="285"/>
    </location>
</feature>
<dbReference type="SUPFAM" id="SSF52218">
    <property type="entry name" value="Flavoproteins"/>
    <property type="match status" value="1"/>
</dbReference>
<dbReference type="Gene3D" id="2.40.30.10">
    <property type="entry name" value="Translation factors"/>
    <property type="match status" value="1"/>
</dbReference>
<dbReference type="InterPro" id="IPR027596">
    <property type="entry name" value="AmmeMemoSam_rS"/>
</dbReference>
<dbReference type="SUPFAM" id="SSF63380">
    <property type="entry name" value="Riboflavin synthase domain-like"/>
    <property type="match status" value="1"/>
</dbReference>
<evidence type="ECO:0000256" key="4">
    <source>
        <dbReference type="ARBA" id="ARBA00010115"/>
    </source>
</evidence>
<dbReference type="GO" id="GO:0046872">
    <property type="term" value="F:metal ion binding"/>
    <property type="evidence" value="ECO:0007669"/>
    <property type="project" value="UniProtKB-KW"/>
</dbReference>
<dbReference type="NCBIfam" id="TIGR04337">
    <property type="entry name" value="AmmeMemoSam_rS"/>
    <property type="match status" value="1"/>
</dbReference>
<dbReference type="SFLD" id="SFLDG01101">
    <property type="entry name" value="Uncharacterised_Radical_SAM_Su"/>
    <property type="match status" value="1"/>
</dbReference>
<dbReference type="PANTHER" id="PTHR19384:SF17">
    <property type="entry name" value="NADPH--CYTOCHROME P450 REDUCTASE"/>
    <property type="match status" value="1"/>
</dbReference>
<dbReference type="PROSITE" id="PS51918">
    <property type="entry name" value="RADICAL_SAM"/>
    <property type="match status" value="1"/>
</dbReference>
<sequence length="953" mass="107671">MEAILYEKLDNKKVKCTCCYHRCVISPNEFGECGVRRNRNGKLFLEVYGRAIAVNIDPIEKKPLHHFYAGTEAFSLGTVGCNFTCKFCQNWDISMATRDGTDIEDLELGTKLSPKQIVEKCLKFGCKSIAYTYNEPTIFTEYALDTAKLAQKHGIKNVYVSNGYMSPECVELIAPYIDAINIDLKSFRNKFYQELSGVRLAPVLKNIERFRNAGVWVEVTTLFIPDENDSEEEMRDIAKFLVKIDPNIPWHISAFYGAYKMKSRRSTPLSTLIKAYKIGKEEGLNFIYAGNVSSDKHTATYCPNCKATLIQRLGYNTRTEGIVKGCCSKCGTKIPGIWSDEYKNPLAEKPQNPEALAAVVYGKKGEKKVSERDPFFGSLFDQEHRILILFGTQTGTSEELSRRLYRTLTTHNIIGSAFDIKVRDMEDFDPGFLPSQTIVLVITSTHGEGEPPDNARVFVNYLISATSGLSSHILSQTRFAVFGLGSSIYGGRYQRAAITIDSCFQNLGAERIAPLGKGDEADNSIDKTFDTWTQSLIEQFCGKLGGFPTISQKNSIQKKQSSMFQIFFKDENNTNQMEVENNANISSIHNSRNPFSARVIFNTELLGEGREPGRSCRWIRLDVKDSGFQFQGGDLAGVLPENDPQLVKRLCSRGGFDFQRVFDVKPSTKKVPKPMSIGEYFSCYCDISGPVPPDVLSIIASVFCNGENDRQNLIKLSQDRQAYEEWMITHKRGIVDVFETFQSVQLPLEFFIENIQRLNPRYYSIASIQKDGEQYLDLAVQVVEKGVCSNFLQSKQKDSQVKIFVEKSPFKLSLEKPNILIAAGTGIAPFLGMMMQLELVPKNKRKALYLFFGCRTSKFDFIFQKEIQDFIEKGIITQAFFAFSRDQKEKVYVQHLLNQNSSLLNDVISNDGCVLVCGSKSMGNDVRKTVAQILGDKAYRKIQDEQRYLEESW</sequence>
<keyword evidence="10" id="KW-0521">NADP</keyword>
<dbReference type="InterPro" id="IPR001709">
    <property type="entry name" value="Flavoprot_Pyr_Nucl_cyt_Rdtase"/>
</dbReference>
<evidence type="ECO:0000256" key="9">
    <source>
        <dbReference type="ARBA" id="ARBA00022827"/>
    </source>
</evidence>
<dbReference type="Pfam" id="PF00175">
    <property type="entry name" value="NAD_binding_1"/>
    <property type="match status" value="1"/>
</dbReference>
<dbReference type="Gene3D" id="3.40.50.360">
    <property type="match status" value="1"/>
</dbReference>
<dbReference type="Gene3D" id="1.20.990.10">
    <property type="entry name" value="NADPH-cytochrome p450 Reductase, Chain A, domain 3"/>
    <property type="match status" value="1"/>
</dbReference>